<dbReference type="HAMAP" id="MF_01250">
    <property type="entry name" value="Pyrophosphat_PpaX"/>
    <property type="match status" value="1"/>
</dbReference>
<organism evidence="4 5">
    <name type="scientific">Neobacillus driksii</name>
    <dbReference type="NCBI Taxonomy" id="3035913"/>
    <lineage>
        <taxon>Bacteria</taxon>
        <taxon>Bacillati</taxon>
        <taxon>Bacillota</taxon>
        <taxon>Bacilli</taxon>
        <taxon>Bacillales</taxon>
        <taxon>Bacillaceae</taxon>
        <taxon>Neobacillus</taxon>
    </lineage>
</organism>
<evidence type="ECO:0000313" key="4">
    <source>
        <dbReference type="EMBL" id="MFB3170487.1"/>
    </source>
</evidence>
<comment type="caution">
    <text evidence="4">The sequence shown here is derived from an EMBL/GenBank/DDBJ whole genome shotgun (WGS) entry which is preliminary data.</text>
</comment>
<dbReference type="RefSeq" id="WP_306076053.1">
    <property type="nucleotide sequence ID" value="NZ_JAROBZ020000003.1"/>
</dbReference>
<dbReference type="NCBIfam" id="TIGR01509">
    <property type="entry name" value="HAD-SF-IA-v3"/>
    <property type="match status" value="1"/>
</dbReference>
<dbReference type="NCBIfam" id="TIGR01549">
    <property type="entry name" value="HAD-SF-IA-v1"/>
    <property type="match status" value="1"/>
</dbReference>
<dbReference type="Pfam" id="PF13419">
    <property type="entry name" value="HAD_2"/>
    <property type="match status" value="1"/>
</dbReference>
<dbReference type="NCBIfam" id="TIGR01662">
    <property type="entry name" value="HAD-SF-IIIA"/>
    <property type="match status" value="1"/>
</dbReference>
<dbReference type="SUPFAM" id="SSF56784">
    <property type="entry name" value="HAD-like"/>
    <property type="match status" value="1"/>
</dbReference>
<dbReference type="InterPro" id="IPR006439">
    <property type="entry name" value="HAD-SF_hydro_IA"/>
</dbReference>
<comment type="similarity">
    <text evidence="3">Belongs to the HAD-like hydrolase superfamily. PpaX family.</text>
</comment>
<protein>
    <recommendedName>
        <fullName evidence="3">Pyrophosphatase PpaX</fullName>
        <ecNumber evidence="3">3.6.1.1</ecNumber>
    </recommendedName>
</protein>
<dbReference type="SFLD" id="SFLDS00003">
    <property type="entry name" value="Haloacid_Dehalogenase"/>
    <property type="match status" value="1"/>
</dbReference>
<comment type="function">
    <text evidence="3">Hydrolyzes pyrophosphate formed during P-Ser-HPr dephosphorylation by HPrK/P. Might play a role in controlling the intracellular pyrophosphate pool.</text>
</comment>
<evidence type="ECO:0000256" key="2">
    <source>
        <dbReference type="ARBA" id="ARBA00022842"/>
    </source>
</evidence>
<comment type="cofactor">
    <cofactor evidence="3">
        <name>Mg(2+)</name>
        <dbReference type="ChEBI" id="CHEBI:18420"/>
    </cofactor>
</comment>
<dbReference type="InterPro" id="IPR023214">
    <property type="entry name" value="HAD_sf"/>
</dbReference>
<evidence type="ECO:0000256" key="3">
    <source>
        <dbReference type="HAMAP-Rule" id="MF_01250"/>
    </source>
</evidence>
<dbReference type="SFLD" id="SFLDG01135">
    <property type="entry name" value="C1.5.6:_HAD__Beta-PGM__Phospha"/>
    <property type="match status" value="1"/>
</dbReference>
<dbReference type="Proteomes" id="UP001241748">
    <property type="component" value="Unassembled WGS sequence"/>
</dbReference>
<dbReference type="PRINTS" id="PR00413">
    <property type="entry name" value="HADHALOGNASE"/>
</dbReference>
<dbReference type="SFLD" id="SFLDG01129">
    <property type="entry name" value="C1.5:_HAD__Beta-PGM__Phosphata"/>
    <property type="match status" value="1"/>
</dbReference>
<dbReference type="InterPro" id="IPR041492">
    <property type="entry name" value="HAD_2"/>
</dbReference>
<dbReference type="InterPro" id="IPR050155">
    <property type="entry name" value="HAD-like_hydrolase_sf"/>
</dbReference>
<dbReference type="CDD" id="cd02616">
    <property type="entry name" value="HAD_PPase"/>
    <property type="match status" value="1"/>
</dbReference>
<dbReference type="InterPro" id="IPR023198">
    <property type="entry name" value="PGP-like_dom2"/>
</dbReference>
<dbReference type="EC" id="3.6.1.1" evidence="3"/>
<evidence type="ECO:0000313" key="5">
    <source>
        <dbReference type="Proteomes" id="UP001241748"/>
    </source>
</evidence>
<keyword evidence="5" id="KW-1185">Reference proteome</keyword>
<keyword evidence="1 3" id="KW-0378">Hydrolase</keyword>
<keyword evidence="2 3" id="KW-0460">Magnesium</keyword>
<dbReference type="Gene3D" id="1.10.150.240">
    <property type="entry name" value="Putative phosphatase, domain 2"/>
    <property type="match status" value="1"/>
</dbReference>
<gene>
    <name evidence="3 4" type="primary">ppaX</name>
    <name evidence="4" type="ORF">P5G62_025570</name>
</gene>
<proteinExistence type="inferred from homology"/>
<evidence type="ECO:0000256" key="1">
    <source>
        <dbReference type="ARBA" id="ARBA00022801"/>
    </source>
</evidence>
<dbReference type="GO" id="GO:0004427">
    <property type="term" value="F:inorganic diphosphate phosphatase activity"/>
    <property type="evidence" value="ECO:0007669"/>
    <property type="project" value="UniProtKB-EC"/>
</dbReference>
<reference evidence="4 5" key="1">
    <citation type="submission" date="2024-05" db="EMBL/GenBank/DDBJ databases">
        <authorList>
            <person name="Venkateswaran K."/>
        </authorList>
    </citation>
    <scope>NUCLEOTIDE SEQUENCE [LARGE SCALE GENOMIC DNA]</scope>
    <source>
        <strain evidence="4 5">179-C4-2-HS</strain>
    </source>
</reference>
<dbReference type="InterPro" id="IPR023733">
    <property type="entry name" value="Pyrophosphatase_Ppax"/>
</dbReference>
<feature type="active site" description="Nucleophile" evidence="3">
    <location>
        <position position="11"/>
    </location>
</feature>
<dbReference type="InterPro" id="IPR006549">
    <property type="entry name" value="HAD-SF_hydro_IIIA"/>
</dbReference>
<dbReference type="PANTHER" id="PTHR43434:SF26">
    <property type="entry name" value="PYROPHOSPHATASE PPAX"/>
    <property type="match status" value="1"/>
</dbReference>
<name>A0ABV4Z059_9BACI</name>
<sequence>MKNNINTILFDLDGTLIDTNELIISTYLHTLEKYFPGKYKRQDVLPFLGPTLHEVFGAMDPERVEEMVLEYRTYNLANHDALVKEFVGVMETIETLKKKGYKLAIVTTKREDVAFKGLRLMKLDSFFDVMIAYDHVKRVKPDPEPIFLALEKLDSKPEETLMVGDNFHDVLAGKNAGTKTAGVAWTIKGREYLAKYEPDYMLENMKDLLTILGEG</sequence>
<accession>A0ABV4Z059</accession>
<dbReference type="Gene3D" id="3.40.50.1000">
    <property type="entry name" value="HAD superfamily/HAD-like"/>
    <property type="match status" value="1"/>
</dbReference>
<dbReference type="NCBIfam" id="NF009804">
    <property type="entry name" value="PRK13288.1"/>
    <property type="match status" value="1"/>
</dbReference>
<dbReference type="PANTHER" id="PTHR43434">
    <property type="entry name" value="PHOSPHOGLYCOLATE PHOSPHATASE"/>
    <property type="match status" value="1"/>
</dbReference>
<comment type="catalytic activity">
    <reaction evidence="3">
        <text>diphosphate + H2O = 2 phosphate + H(+)</text>
        <dbReference type="Rhea" id="RHEA:24576"/>
        <dbReference type="ChEBI" id="CHEBI:15377"/>
        <dbReference type="ChEBI" id="CHEBI:15378"/>
        <dbReference type="ChEBI" id="CHEBI:33019"/>
        <dbReference type="ChEBI" id="CHEBI:43474"/>
        <dbReference type="EC" id="3.6.1.1"/>
    </reaction>
</comment>
<dbReference type="InterPro" id="IPR036412">
    <property type="entry name" value="HAD-like_sf"/>
</dbReference>
<dbReference type="EMBL" id="JAROBZ020000003">
    <property type="protein sequence ID" value="MFB3170487.1"/>
    <property type="molecule type" value="Genomic_DNA"/>
</dbReference>